<feature type="compositionally biased region" description="Polar residues" evidence="1">
    <location>
        <begin position="218"/>
        <end position="227"/>
    </location>
</feature>
<feature type="domain" description="Protein kinase" evidence="3">
    <location>
        <begin position="316"/>
        <end position="620"/>
    </location>
</feature>
<reference evidence="4 5" key="1">
    <citation type="journal article" date="2023" name="Commun. Biol.">
        <title>Reorganization of the ancestral sex-determining regions during the evolution of trioecy in Pleodorina starrii.</title>
        <authorList>
            <person name="Takahashi K."/>
            <person name="Suzuki S."/>
            <person name="Kawai-Toyooka H."/>
            <person name="Yamamoto K."/>
            <person name="Hamaji T."/>
            <person name="Ootsuki R."/>
            <person name="Yamaguchi H."/>
            <person name="Kawachi M."/>
            <person name="Higashiyama T."/>
            <person name="Nozaki H."/>
        </authorList>
    </citation>
    <scope>NUCLEOTIDE SEQUENCE [LARGE SCALE GENOMIC DNA]</scope>
    <source>
        <strain evidence="4 5">NIES-4479</strain>
    </source>
</reference>
<sequence length="630" mass="66501">MAFMSSSLCLTVAFCAVTAHIAIPIALFMGFSCISGAVFLGSVTAVVLVGIGIIAAILFGFGTIGWTIITSLVAPSPDADVVEKVHANDEADATEYAGVNDDGASFEEEDCLDRAAELSALYSSIDDEVPAGAEEQGSELELIDNEDCATHAHSVYSSTCFSGTCSFSADPDDKHLLDYLSSTCNSTRPSFAGFYTGGGGAGTSTGGAFIDPKAFPTTTGTRSTSLPGTPYHLPPADPTTEDGTPPSRQTVAGHLFLHTPPPPTAAAARHSHPNAHHAHHSAHRRYPATDLLMAELLTLPEYDGDSLDLDVMQSGCQFVSLLGKGSFGLVDCVRLTLADGCTQLAARKTLPNRDVHSYMTLRALQAAAGSPFTVRYLGCCEHLADRLEVFMEYVEGATLEQELETALLAARHHPPSSASASASDPHPHPHPHLLLPLERLRVLSASLLLALSQLHAQGVAHLALERPRHVLLSATGRVLLGGLSSAARIGSRNHLGRLLGADCCTAPEMLRRSRSGKPPRVVAEADVYSLGVLVGLCAFGYGQDEAPRVAEVEGGEEAGVAVGAGEEGSRLRRRWGEVGVGAGEVPEWVQGELRDFIVSLMAEEPRQRPSLEEALGHPFLAGLEEEDVLI</sequence>
<dbReference type="SUPFAM" id="SSF56112">
    <property type="entry name" value="Protein kinase-like (PK-like)"/>
    <property type="match status" value="1"/>
</dbReference>
<dbReference type="AlphaFoldDB" id="A0A9W6BC86"/>
<evidence type="ECO:0000256" key="1">
    <source>
        <dbReference type="SAM" id="MobiDB-lite"/>
    </source>
</evidence>
<dbReference type="SMART" id="SM00220">
    <property type="entry name" value="S_TKc"/>
    <property type="match status" value="1"/>
</dbReference>
<feature type="region of interest" description="Disordered" evidence="1">
    <location>
        <begin position="263"/>
        <end position="283"/>
    </location>
</feature>
<feature type="transmembrane region" description="Helical" evidence="2">
    <location>
        <begin position="34"/>
        <end position="61"/>
    </location>
</feature>
<keyword evidence="5" id="KW-1185">Reference proteome</keyword>
<keyword evidence="2" id="KW-0812">Transmembrane</keyword>
<dbReference type="PANTHER" id="PTHR24361">
    <property type="entry name" value="MITOGEN-ACTIVATED KINASE KINASE KINASE"/>
    <property type="match status" value="1"/>
</dbReference>
<dbReference type="InterPro" id="IPR011009">
    <property type="entry name" value="Kinase-like_dom_sf"/>
</dbReference>
<dbReference type="PANTHER" id="PTHR24361:SF678">
    <property type="entry name" value="SPORULATION-SPECIFIC PROTEIN 1"/>
    <property type="match status" value="1"/>
</dbReference>
<evidence type="ECO:0000313" key="4">
    <source>
        <dbReference type="EMBL" id="GLC49496.1"/>
    </source>
</evidence>
<keyword evidence="2" id="KW-1133">Transmembrane helix</keyword>
<gene>
    <name evidence="4" type="primary">PLEST011846</name>
    <name evidence="4" type="ORF">PLESTB_000225400</name>
</gene>
<comment type="caution">
    <text evidence="4">The sequence shown here is derived from an EMBL/GenBank/DDBJ whole genome shotgun (WGS) entry which is preliminary data.</text>
</comment>
<dbReference type="GO" id="GO:0004674">
    <property type="term" value="F:protein serine/threonine kinase activity"/>
    <property type="evidence" value="ECO:0007669"/>
    <property type="project" value="TreeGrafter"/>
</dbReference>
<evidence type="ECO:0000256" key="2">
    <source>
        <dbReference type="SAM" id="Phobius"/>
    </source>
</evidence>
<evidence type="ECO:0000313" key="5">
    <source>
        <dbReference type="Proteomes" id="UP001165080"/>
    </source>
</evidence>
<protein>
    <recommendedName>
        <fullName evidence="3">Protein kinase domain-containing protein</fullName>
    </recommendedName>
</protein>
<dbReference type="InterPro" id="IPR000719">
    <property type="entry name" value="Prot_kinase_dom"/>
</dbReference>
<accession>A0A9W6BC86</accession>
<feature type="compositionally biased region" description="Basic residues" evidence="1">
    <location>
        <begin position="269"/>
        <end position="283"/>
    </location>
</feature>
<proteinExistence type="predicted"/>
<evidence type="ECO:0000259" key="3">
    <source>
        <dbReference type="PROSITE" id="PS50011"/>
    </source>
</evidence>
<dbReference type="InterPro" id="IPR053235">
    <property type="entry name" value="Ser_Thr_kinase"/>
</dbReference>
<dbReference type="Proteomes" id="UP001165080">
    <property type="component" value="Unassembled WGS sequence"/>
</dbReference>
<feature type="region of interest" description="Disordered" evidence="1">
    <location>
        <begin position="218"/>
        <end position="246"/>
    </location>
</feature>
<name>A0A9W6BC86_9CHLO</name>
<dbReference type="EMBL" id="BRXU01000002">
    <property type="protein sequence ID" value="GLC49496.1"/>
    <property type="molecule type" value="Genomic_DNA"/>
</dbReference>
<dbReference type="Gene3D" id="1.10.510.10">
    <property type="entry name" value="Transferase(Phosphotransferase) domain 1"/>
    <property type="match status" value="1"/>
</dbReference>
<dbReference type="Pfam" id="PF00069">
    <property type="entry name" value="Pkinase"/>
    <property type="match status" value="1"/>
</dbReference>
<dbReference type="PROSITE" id="PS50011">
    <property type="entry name" value="PROTEIN_KINASE_DOM"/>
    <property type="match status" value="1"/>
</dbReference>
<organism evidence="4 5">
    <name type="scientific">Pleodorina starrii</name>
    <dbReference type="NCBI Taxonomy" id="330485"/>
    <lineage>
        <taxon>Eukaryota</taxon>
        <taxon>Viridiplantae</taxon>
        <taxon>Chlorophyta</taxon>
        <taxon>core chlorophytes</taxon>
        <taxon>Chlorophyceae</taxon>
        <taxon>CS clade</taxon>
        <taxon>Chlamydomonadales</taxon>
        <taxon>Volvocaceae</taxon>
        <taxon>Pleodorina</taxon>
    </lineage>
</organism>
<keyword evidence="2" id="KW-0472">Membrane</keyword>
<dbReference type="GO" id="GO:0005737">
    <property type="term" value="C:cytoplasm"/>
    <property type="evidence" value="ECO:0007669"/>
    <property type="project" value="TreeGrafter"/>
</dbReference>
<dbReference type="OrthoDB" id="550653at2759"/>
<dbReference type="GO" id="GO:0005524">
    <property type="term" value="F:ATP binding"/>
    <property type="evidence" value="ECO:0007669"/>
    <property type="project" value="InterPro"/>
</dbReference>